<protein>
    <recommendedName>
        <fullName evidence="5">Secreted protein</fullName>
    </recommendedName>
</protein>
<keyword evidence="2" id="KW-0732">Signal</keyword>
<feature type="compositionally biased region" description="Low complexity" evidence="1">
    <location>
        <begin position="35"/>
        <end position="54"/>
    </location>
</feature>
<name>A0A1H3L8R3_9ACTN</name>
<evidence type="ECO:0008006" key="5">
    <source>
        <dbReference type="Google" id="ProtNLM"/>
    </source>
</evidence>
<organism evidence="3 4">
    <name type="scientific">Asanoa ishikariensis</name>
    <dbReference type="NCBI Taxonomy" id="137265"/>
    <lineage>
        <taxon>Bacteria</taxon>
        <taxon>Bacillati</taxon>
        <taxon>Actinomycetota</taxon>
        <taxon>Actinomycetes</taxon>
        <taxon>Micromonosporales</taxon>
        <taxon>Micromonosporaceae</taxon>
        <taxon>Asanoa</taxon>
    </lineage>
</organism>
<sequence length="202" mass="21276">MRLPRARTAVTLALAATLLTSGCMPGSKSGREQTAGIPAGQQAPAGGQAQGGPQQRGAIVATVEAQVSYAGEAVPIKIDLYGPRRDQGFVTINVQVTNLTPDGQGSSLGWQINDTFAGATRSVDNKQSFSGVYLLDRKNHKQYLVARNANEEFLASTNLNAVFVKPQQTAELFATFGAPPADVTAIDLIIPQIPVFENVPLG</sequence>
<reference evidence="4" key="1">
    <citation type="submission" date="2016-10" db="EMBL/GenBank/DDBJ databases">
        <authorList>
            <person name="Varghese N."/>
            <person name="Submissions S."/>
        </authorList>
    </citation>
    <scope>NUCLEOTIDE SEQUENCE [LARGE SCALE GENOMIC DNA]</scope>
    <source>
        <strain evidence="4">DSM 44718</strain>
    </source>
</reference>
<dbReference type="PROSITE" id="PS51257">
    <property type="entry name" value="PROKAR_LIPOPROTEIN"/>
    <property type="match status" value="1"/>
</dbReference>
<dbReference type="EMBL" id="FNQB01000001">
    <property type="protein sequence ID" value="SDY60822.1"/>
    <property type="molecule type" value="Genomic_DNA"/>
</dbReference>
<evidence type="ECO:0000313" key="3">
    <source>
        <dbReference type="EMBL" id="SDY60822.1"/>
    </source>
</evidence>
<feature type="signal peptide" evidence="2">
    <location>
        <begin position="1"/>
        <end position="25"/>
    </location>
</feature>
<evidence type="ECO:0000256" key="1">
    <source>
        <dbReference type="SAM" id="MobiDB-lite"/>
    </source>
</evidence>
<proteinExistence type="predicted"/>
<feature type="region of interest" description="Disordered" evidence="1">
    <location>
        <begin position="23"/>
        <end position="54"/>
    </location>
</feature>
<evidence type="ECO:0000313" key="4">
    <source>
        <dbReference type="Proteomes" id="UP000199632"/>
    </source>
</evidence>
<dbReference type="STRING" id="137265.SAMN05421684_0610"/>
<gene>
    <name evidence="3" type="ORF">SAMN05421684_0610</name>
</gene>
<feature type="chain" id="PRO_5039164251" description="Secreted protein" evidence="2">
    <location>
        <begin position="26"/>
        <end position="202"/>
    </location>
</feature>
<dbReference type="AlphaFoldDB" id="A0A1H3L8R3"/>
<dbReference type="Proteomes" id="UP000199632">
    <property type="component" value="Unassembled WGS sequence"/>
</dbReference>
<keyword evidence="4" id="KW-1185">Reference proteome</keyword>
<accession>A0A1H3L8R3</accession>
<evidence type="ECO:0000256" key="2">
    <source>
        <dbReference type="SAM" id="SignalP"/>
    </source>
</evidence>